<reference evidence="2 3" key="1">
    <citation type="submission" date="2023-01" db="EMBL/GenBank/DDBJ databases">
        <title>Complete genome sequence of Muricauda aquimarina strain IFOP_LL357.</title>
        <authorList>
            <person name="Gajardo G."/>
            <person name="Ueki S."/>
            <person name="Maruyama F."/>
        </authorList>
    </citation>
    <scope>NUCLEOTIDE SEQUENCE [LARGE SCALE GENOMIC DNA]</scope>
    <source>
        <strain evidence="2 3">IFOP_LL357</strain>
    </source>
</reference>
<dbReference type="AlphaFoldDB" id="A0AA48KMG5"/>
<sequence>MRQLIDKPYLYFLLAIPLFLVIGLWHGDDVLDVGLYDTYYVASFWDLAILACILFGIMGLGYALMKEAGRKQLNRLIWIHVGFTFGGILLVWILSGFYRTDIMEYKFNNYLSAVISVLVLLILLVQFIFPINIVYGLTRAKSK</sequence>
<dbReference type="Proteomes" id="UP001330184">
    <property type="component" value="Chromosome"/>
</dbReference>
<evidence type="ECO:0000313" key="3">
    <source>
        <dbReference type="Proteomes" id="UP001330184"/>
    </source>
</evidence>
<feature type="transmembrane region" description="Helical" evidence="1">
    <location>
        <begin position="76"/>
        <end position="98"/>
    </location>
</feature>
<dbReference type="EMBL" id="AP027268">
    <property type="protein sequence ID" value="BDW93139.1"/>
    <property type="molecule type" value="Genomic_DNA"/>
</dbReference>
<dbReference type="InterPro" id="IPR036927">
    <property type="entry name" value="Cyt_c_oxase-like_su1_sf"/>
</dbReference>
<keyword evidence="1" id="KW-0472">Membrane</keyword>
<protein>
    <submittedName>
        <fullName evidence="2">Uncharacterized protein</fullName>
    </submittedName>
</protein>
<keyword evidence="3" id="KW-1185">Reference proteome</keyword>
<keyword evidence="1" id="KW-0812">Transmembrane</keyword>
<feature type="transmembrane region" description="Helical" evidence="1">
    <location>
        <begin position="39"/>
        <end position="64"/>
    </location>
</feature>
<evidence type="ECO:0000313" key="2">
    <source>
        <dbReference type="EMBL" id="BDW93139.1"/>
    </source>
</evidence>
<name>A0AA48KMG5_9FLAO</name>
<feature type="transmembrane region" description="Helical" evidence="1">
    <location>
        <begin position="110"/>
        <end position="137"/>
    </location>
</feature>
<dbReference type="Gene3D" id="1.20.210.10">
    <property type="entry name" value="Cytochrome c oxidase-like, subunit I domain"/>
    <property type="match status" value="1"/>
</dbReference>
<keyword evidence="1" id="KW-1133">Transmembrane helix</keyword>
<feature type="transmembrane region" description="Helical" evidence="1">
    <location>
        <begin position="9"/>
        <end position="27"/>
    </location>
</feature>
<evidence type="ECO:0000256" key="1">
    <source>
        <dbReference type="SAM" id="Phobius"/>
    </source>
</evidence>
<organism evidence="2 3">
    <name type="scientific">Flagellimonas marinaquae</name>
    <dbReference type="NCBI Taxonomy" id="254955"/>
    <lineage>
        <taxon>Bacteria</taxon>
        <taxon>Pseudomonadati</taxon>
        <taxon>Bacteroidota</taxon>
        <taxon>Flavobacteriia</taxon>
        <taxon>Flavobacteriales</taxon>
        <taxon>Flavobacteriaceae</taxon>
        <taxon>Flagellimonas</taxon>
    </lineage>
</organism>
<proteinExistence type="predicted"/>
<gene>
    <name evidence="2" type="ORF">MACH07_19710</name>
</gene>
<dbReference type="RefSeq" id="WP_338193507.1">
    <property type="nucleotide sequence ID" value="NZ_AP027268.1"/>
</dbReference>
<accession>A0AA48KMG5</accession>